<dbReference type="Gene3D" id="1.10.1220.10">
    <property type="entry name" value="Met repressor-like"/>
    <property type="match status" value="1"/>
</dbReference>
<feature type="domain" description="Transcription factor NikR nickel binding C-terminal" evidence="6">
    <location>
        <begin position="66"/>
        <end position="115"/>
    </location>
</feature>
<name>A0A7L4PAF4_9CREN</name>
<dbReference type="InterPro" id="IPR050192">
    <property type="entry name" value="CopG/NikR_regulator"/>
</dbReference>
<dbReference type="EMBL" id="JAAVJF010000004">
    <property type="protein sequence ID" value="NYR15949.1"/>
    <property type="molecule type" value="Genomic_DNA"/>
</dbReference>
<proteinExistence type="inferred from homology"/>
<dbReference type="CDD" id="cd22231">
    <property type="entry name" value="RHH_NikR_HicB-like"/>
    <property type="match status" value="1"/>
</dbReference>
<dbReference type="GO" id="GO:0006355">
    <property type="term" value="P:regulation of DNA-templated transcription"/>
    <property type="evidence" value="ECO:0007669"/>
    <property type="project" value="InterPro"/>
</dbReference>
<dbReference type="InterPro" id="IPR027271">
    <property type="entry name" value="Acetolactate_synth/TF_NikR_C"/>
</dbReference>
<dbReference type="InterPro" id="IPR002145">
    <property type="entry name" value="CopG"/>
</dbReference>
<dbReference type="InterPro" id="IPR010985">
    <property type="entry name" value="Ribbon_hlx_hlx"/>
</dbReference>
<evidence type="ECO:0000259" key="6">
    <source>
        <dbReference type="Pfam" id="PF08753"/>
    </source>
</evidence>
<dbReference type="Pfam" id="PF01402">
    <property type="entry name" value="RHH_1"/>
    <property type="match status" value="1"/>
</dbReference>
<protein>
    <submittedName>
        <fullName evidence="7">CopG family ribbon-helix-helix protein</fullName>
    </submittedName>
</protein>
<evidence type="ECO:0000256" key="1">
    <source>
        <dbReference type="ARBA" id="ARBA00008478"/>
    </source>
</evidence>
<keyword evidence="8" id="KW-1185">Reference proteome</keyword>
<dbReference type="Proteomes" id="UP000554766">
    <property type="component" value="Unassembled WGS sequence"/>
</dbReference>
<dbReference type="Gene3D" id="3.30.70.1150">
    <property type="entry name" value="ACT-like. Chain A, domain 2"/>
    <property type="match status" value="1"/>
</dbReference>
<dbReference type="OMA" id="VAYTHLH"/>
<evidence type="ECO:0000259" key="5">
    <source>
        <dbReference type="Pfam" id="PF01402"/>
    </source>
</evidence>
<dbReference type="PANTHER" id="PTHR34719">
    <property type="entry name" value="NICKEL-RESPONSIVE REGULATOR"/>
    <property type="match status" value="1"/>
</dbReference>
<organism evidence="7 8">
    <name type="scientific">Pyrobaculum arsenaticum</name>
    <dbReference type="NCBI Taxonomy" id="121277"/>
    <lineage>
        <taxon>Archaea</taxon>
        <taxon>Thermoproteota</taxon>
        <taxon>Thermoprotei</taxon>
        <taxon>Thermoproteales</taxon>
        <taxon>Thermoproteaceae</taxon>
        <taxon>Pyrobaculum</taxon>
    </lineage>
</organism>
<dbReference type="SUPFAM" id="SSF55021">
    <property type="entry name" value="ACT-like"/>
    <property type="match status" value="1"/>
</dbReference>
<sequence>MKRFGIAIPKEVASEVEKLSQELGVTRSDLIAVAVQEYLESRKNHADPGHQCVGAVLALSDSFSDVGEIIEEHKTSVLAYTHLHVEGRCLTILVVKGSGDAVERLTLELSKKVHVARYVPLM</sequence>
<dbReference type="SUPFAM" id="SSF47598">
    <property type="entry name" value="Ribbon-helix-helix"/>
    <property type="match status" value="1"/>
</dbReference>
<dbReference type="Pfam" id="PF08753">
    <property type="entry name" value="NikR_C"/>
    <property type="match status" value="1"/>
</dbReference>
<dbReference type="GO" id="GO:0003677">
    <property type="term" value="F:DNA binding"/>
    <property type="evidence" value="ECO:0007669"/>
    <property type="project" value="TreeGrafter"/>
</dbReference>
<reference evidence="7 8" key="1">
    <citation type="journal article" date="2020" name="Nat. Commun.">
        <title>The structures of two archaeal type IV pili illuminate evolutionary relationships.</title>
        <authorList>
            <person name="Wang F."/>
            <person name="Baquero D.P."/>
            <person name="Su Z."/>
            <person name="Beltran L.C."/>
            <person name="Prangishvili D."/>
            <person name="Krupovic M."/>
            <person name="Egelman E.H."/>
        </authorList>
    </citation>
    <scope>NUCLEOTIDE SEQUENCE [LARGE SCALE GENOMIC DNA]</scope>
    <source>
        <strain evidence="7 8">2GA</strain>
    </source>
</reference>
<dbReference type="GeneID" id="5055867"/>
<keyword evidence="4" id="KW-0804">Transcription</keyword>
<feature type="domain" description="Ribbon-helix-helix protein CopG" evidence="5">
    <location>
        <begin position="2"/>
        <end position="40"/>
    </location>
</feature>
<evidence type="ECO:0000313" key="7">
    <source>
        <dbReference type="EMBL" id="NYR15949.1"/>
    </source>
</evidence>
<dbReference type="AlphaFoldDB" id="A0A7L4PAF4"/>
<dbReference type="PANTHER" id="PTHR34719:SF2">
    <property type="entry name" value="NICKEL-RESPONSIVE REGULATOR"/>
    <property type="match status" value="1"/>
</dbReference>
<evidence type="ECO:0000256" key="2">
    <source>
        <dbReference type="ARBA" id="ARBA00023015"/>
    </source>
</evidence>
<keyword evidence="3" id="KW-0238">DNA-binding</keyword>
<evidence type="ECO:0000313" key="8">
    <source>
        <dbReference type="Proteomes" id="UP000554766"/>
    </source>
</evidence>
<comment type="similarity">
    <text evidence="1">Belongs to the transcriptional regulatory CopG/NikR family.</text>
</comment>
<gene>
    <name evidence="7" type="ORF">HC235_08405</name>
</gene>
<dbReference type="InterPro" id="IPR014864">
    <property type="entry name" value="TF_NikR_Ni-bd_C"/>
</dbReference>
<evidence type="ECO:0000256" key="4">
    <source>
        <dbReference type="ARBA" id="ARBA00023163"/>
    </source>
</evidence>
<comment type="caution">
    <text evidence="7">The sequence shown here is derived from an EMBL/GenBank/DDBJ whole genome shotgun (WGS) entry which is preliminary data.</text>
</comment>
<evidence type="ECO:0000256" key="3">
    <source>
        <dbReference type="ARBA" id="ARBA00023125"/>
    </source>
</evidence>
<keyword evidence="2" id="KW-0805">Transcription regulation</keyword>
<dbReference type="InterPro" id="IPR045865">
    <property type="entry name" value="ACT-like_dom_sf"/>
</dbReference>
<dbReference type="InterPro" id="IPR013321">
    <property type="entry name" value="Arc_rbn_hlx_hlx"/>
</dbReference>
<accession>A0A7L4PAF4</accession>
<dbReference type="RefSeq" id="WP_011901533.1">
    <property type="nucleotide sequence ID" value="NZ_JAAVJF010000004.1"/>
</dbReference>